<dbReference type="InterPro" id="IPR001248">
    <property type="entry name" value="Pur-cyt_permease"/>
</dbReference>
<dbReference type="Pfam" id="PF02133">
    <property type="entry name" value="Transp_cyt_pur"/>
    <property type="match status" value="1"/>
</dbReference>
<dbReference type="PANTHER" id="PTHR30569:SF0">
    <property type="entry name" value="CYTOSINE PERMEASE"/>
    <property type="match status" value="1"/>
</dbReference>
<feature type="transmembrane region" description="Helical" evidence="8">
    <location>
        <begin position="350"/>
        <end position="371"/>
    </location>
</feature>
<feature type="transmembrane region" description="Helical" evidence="8">
    <location>
        <begin position="427"/>
        <end position="445"/>
    </location>
</feature>
<proteinExistence type="inferred from homology"/>
<evidence type="ECO:0000313" key="9">
    <source>
        <dbReference type="EMBL" id="MBS9335951.1"/>
    </source>
</evidence>
<keyword evidence="4 8" id="KW-0812">Transmembrane</keyword>
<reference evidence="9 10" key="1">
    <citation type="submission" date="2020-02" db="EMBL/GenBank/DDBJ databases">
        <title>Fructobacillus sp. isolated from paper mulberry of Taiwan.</title>
        <authorList>
            <person name="Lin S.-T."/>
        </authorList>
    </citation>
    <scope>NUCLEOTIDE SEQUENCE [LARGE SCALE GENOMIC DNA]</scope>
    <source>
        <strain evidence="9 10">M1-21</strain>
    </source>
</reference>
<keyword evidence="6 7" id="KW-0472">Membrane</keyword>
<dbReference type="EMBL" id="JAAMFJ010000001">
    <property type="protein sequence ID" value="MBS9335951.1"/>
    <property type="molecule type" value="Genomic_DNA"/>
</dbReference>
<evidence type="ECO:0000256" key="2">
    <source>
        <dbReference type="ARBA" id="ARBA00008974"/>
    </source>
</evidence>
<keyword evidence="3 7" id="KW-0813">Transport</keyword>
<protein>
    <submittedName>
        <fullName evidence="9">Cytosine permease</fullName>
    </submittedName>
</protein>
<feature type="transmembrane region" description="Helical" evidence="8">
    <location>
        <begin position="209"/>
        <end position="231"/>
    </location>
</feature>
<dbReference type="PIRSF" id="PIRSF002744">
    <property type="entry name" value="Pur-cyt_permease"/>
    <property type="match status" value="1"/>
</dbReference>
<comment type="similarity">
    <text evidence="2 7">Belongs to the purine-cytosine permease (2.A.39) family.</text>
</comment>
<dbReference type="RefSeq" id="WP_213792514.1">
    <property type="nucleotide sequence ID" value="NZ_JAAMFJ010000001.1"/>
</dbReference>
<comment type="subcellular location">
    <subcellularLocation>
        <location evidence="1">Membrane</location>
        <topology evidence="1">Multi-pass membrane protein</topology>
    </subcellularLocation>
</comment>
<dbReference type="InterPro" id="IPR026030">
    <property type="entry name" value="Pur-cyt_permease_Fcy2/21/22"/>
</dbReference>
<feature type="transmembrane region" description="Helical" evidence="8">
    <location>
        <begin position="37"/>
        <end position="66"/>
    </location>
</feature>
<organism evidence="9 10">
    <name type="scientific">Fructobacillus papyrifericola</name>
    <dbReference type="NCBI Taxonomy" id="2713172"/>
    <lineage>
        <taxon>Bacteria</taxon>
        <taxon>Bacillati</taxon>
        <taxon>Bacillota</taxon>
        <taxon>Bacilli</taxon>
        <taxon>Lactobacillales</taxon>
        <taxon>Lactobacillaceae</taxon>
        <taxon>Fructobacillus</taxon>
    </lineage>
</organism>
<dbReference type="PANTHER" id="PTHR30569">
    <property type="entry name" value="CYTOSINE TRANSPORTER CODB"/>
    <property type="match status" value="1"/>
</dbReference>
<evidence type="ECO:0000313" key="10">
    <source>
        <dbReference type="Proteomes" id="UP000735205"/>
    </source>
</evidence>
<evidence type="ECO:0000256" key="1">
    <source>
        <dbReference type="ARBA" id="ARBA00004141"/>
    </source>
</evidence>
<evidence type="ECO:0000256" key="6">
    <source>
        <dbReference type="ARBA" id="ARBA00023136"/>
    </source>
</evidence>
<comment type="caution">
    <text evidence="9">The sequence shown here is derived from an EMBL/GenBank/DDBJ whole genome shotgun (WGS) entry which is preliminary data.</text>
</comment>
<accession>A0ABS5QS47</accession>
<evidence type="ECO:0000256" key="5">
    <source>
        <dbReference type="ARBA" id="ARBA00022989"/>
    </source>
</evidence>
<feature type="transmembrane region" description="Helical" evidence="8">
    <location>
        <begin position="243"/>
        <end position="265"/>
    </location>
</feature>
<evidence type="ECO:0000256" key="4">
    <source>
        <dbReference type="ARBA" id="ARBA00022692"/>
    </source>
</evidence>
<evidence type="ECO:0000256" key="3">
    <source>
        <dbReference type="ARBA" id="ARBA00022448"/>
    </source>
</evidence>
<feature type="transmembrane region" description="Helical" evidence="8">
    <location>
        <begin position="169"/>
        <end position="189"/>
    </location>
</feature>
<feature type="transmembrane region" description="Helical" evidence="8">
    <location>
        <begin position="326"/>
        <end position="344"/>
    </location>
</feature>
<keyword evidence="10" id="KW-1185">Reference proteome</keyword>
<feature type="transmembrane region" description="Helical" evidence="8">
    <location>
        <begin position="101"/>
        <end position="127"/>
    </location>
</feature>
<feature type="transmembrane region" description="Helical" evidence="8">
    <location>
        <begin position="139"/>
        <end position="157"/>
    </location>
</feature>
<name>A0ABS5QS47_9LACO</name>
<sequence>MAHQRFQVKPIEKEQRNLGSWDMFATWFGANANNGTWYIGGIIAACGLIGGLWAMLIASVLSYLFLSLVSLMGYQTGLSTTTLSRATFGIRGSLIPSIINFIMFMGWTAVNTFIAATSLSFIFHSFFGWPVFGHAGGNKGLIVGILIMSVLHILSIIAGQKSVRIIERIGIFLVIFFVLWEGIVVFKHVSFTELLHWVVPSKDRMPFGAALDILAAFNLAWVTSAADFSRFAKTKSVSTISSFWGALVGVVSFAAMGLSTAISIALTSGIYNPDNSDPSTVANELGLGTIAMIVIVLTSMTSNAVNLQAAGSALNNLYSRLSLKNSLLIATVIATLLTFIPLINGDFLSVFTAFLDYIGMLLGPIIAIMVVDYFFFHKKDYVQENFEKEKGAFWFTAGFNWPVIVLFVFGVLLYLYLSNLPILKETIGATFLVMVIVGLLYYAFLSFTKKSEGRK</sequence>
<keyword evidence="5 8" id="KW-1133">Transmembrane helix</keyword>
<gene>
    <name evidence="9" type="ORF">G6R28_01705</name>
</gene>
<evidence type="ECO:0000256" key="8">
    <source>
        <dbReference type="SAM" id="Phobius"/>
    </source>
</evidence>
<feature type="transmembrane region" description="Helical" evidence="8">
    <location>
        <begin position="285"/>
        <end position="305"/>
    </location>
</feature>
<evidence type="ECO:0000256" key="7">
    <source>
        <dbReference type="PIRNR" id="PIRNR002744"/>
    </source>
</evidence>
<dbReference type="InterPro" id="IPR030191">
    <property type="entry name" value="CodB"/>
</dbReference>
<feature type="transmembrane region" description="Helical" evidence="8">
    <location>
        <begin position="392"/>
        <end position="415"/>
    </location>
</feature>
<dbReference type="Gene3D" id="1.10.4160.10">
    <property type="entry name" value="Hydantoin permease"/>
    <property type="match status" value="1"/>
</dbReference>
<dbReference type="Proteomes" id="UP000735205">
    <property type="component" value="Unassembled WGS sequence"/>
</dbReference>